<name>D9PKE5_9ZZZZ</name>
<organism evidence="2">
    <name type="scientific">sediment metagenome</name>
    <dbReference type="NCBI Taxonomy" id="749907"/>
    <lineage>
        <taxon>unclassified sequences</taxon>
        <taxon>metagenomes</taxon>
        <taxon>ecological metagenomes</taxon>
    </lineage>
</organism>
<dbReference type="AlphaFoldDB" id="D9PKE5"/>
<sequence>MIMDLKSTGLTVLLWLLGALVAYSAVGVFADGLWHGGPFVLMAALVCLPPLRSYVVRKTGVHLHGAVYVIAFFALLGVGMNLASSQHEKQARDQEQAAQAAMKKRVADKLAAAETEFRENKTAILIEARRLFDAGDHAGVLASVSRFARIGDPDLARIRDKSSLIVLRKELEQSPTEARQSAIYSEIARLDPTDTEAKSEASEIQSRLAAERARVARKQGREEQIRRQFNAWDGSHTAVERAIKAQMKNPDSYQHVETRFVDSGGENFMVFTKFRGTNSFNAVVPNTAVASVSSEGRVVTLRIE</sequence>
<feature type="transmembrane region" description="Helical" evidence="1">
    <location>
        <begin position="34"/>
        <end position="51"/>
    </location>
</feature>
<reference evidence="2" key="2">
    <citation type="journal article" date="2011" name="Microb. Ecol.">
        <title>Taxonomic and Functional Metagenomic Profiling of the Microbial Community in the Anoxic Sediment of a Sub-saline Shallow Lake (Laguna de Carrizo, Central Spain).</title>
        <authorList>
            <person name="Ferrer M."/>
            <person name="Guazzaroni M.E."/>
            <person name="Richter M."/>
            <person name="Garcia-Salamanca A."/>
            <person name="Yarza P."/>
            <person name="Suarez-Suarez A."/>
            <person name="Solano J."/>
            <person name="Alcaide M."/>
            <person name="van Dillewijn P."/>
            <person name="Molina-Henares M.A."/>
            <person name="Lopez-Cortes N."/>
            <person name="Al-Ramahi Y."/>
            <person name="Guerrero C."/>
            <person name="Acosta A."/>
            <person name="de Eugenio L.I."/>
            <person name="Martinez V."/>
            <person name="Marques S."/>
            <person name="Rojo F."/>
            <person name="Santero E."/>
            <person name="Genilloud O."/>
            <person name="Perez-Perez J."/>
            <person name="Rossello-Mora R."/>
            <person name="Ramos J.L."/>
        </authorList>
    </citation>
    <scope>NUCLEOTIDE SEQUENCE</scope>
</reference>
<keyword evidence="1" id="KW-0812">Transmembrane</keyword>
<feature type="transmembrane region" description="Helical" evidence="1">
    <location>
        <begin position="63"/>
        <end position="83"/>
    </location>
</feature>
<proteinExistence type="predicted"/>
<keyword evidence="1" id="KW-0472">Membrane</keyword>
<gene>
    <name evidence="2" type="ORF">LDC_2010</name>
</gene>
<dbReference type="EMBL" id="ADZX01000600">
    <property type="protein sequence ID" value="EFK95973.1"/>
    <property type="molecule type" value="Genomic_DNA"/>
</dbReference>
<reference evidence="2" key="1">
    <citation type="submission" date="2010-07" db="EMBL/GenBank/DDBJ databases">
        <authorList>
            <consortium name="CONSOLIDER consortium CSD2007-00005"/>
            <person name="Guazzaroni M.-E."/>
            <person name="Richter M."/>
            <person name="Garcia-Salamanca A."/>
            <person name="Yarza P."/>
            <person name="Ferrer M."/>
        </authorList>
    </citation>
    <scope>NUCLEOTIDE SEQUENCE</scope>
</reference>
<keyword evidence="1" id="KW-1133">Transmembrane helix</keyword>
<comment type="caution">
    <text evidence="2">The sequence shown here is derived from an EMBL/GenBank/DDBJ whole genome shotgun (WGS) entry which is preliminary data.</text>
</comment>
<evidence type="ECO:0000313" key="2">
    <source>
        <dbReference type="EMBL" id="EFK95973.1"/>
    </source>
</evidence>
<evidence type="ECO:0000256" key="1">
    <source>
        <dbReference type="SAM" id="Phobius"/>
    </source>
</evidence>
<protein>
    <submittedName>
        <fullName evidence="2">Uncharacterized protein</fullName>
    </submittedName>
</protein>
<accession>D9PKE5</accession>